<keyword evidence="4" id="KW-1185">Reference proteome</keyword>
<evidence type="ECO:0000256" key="2">
    <source>
        <dbReference type="ARBA" id="ARBA00022737"/>
    </source>
</evidence>
<dbReference type="PROSITE" id="PS51450">
    <property type="entry name" value="LRR"/>
    <property type="match status" value="3"/>
</dbReference>
<name>M3ISK0_CANMX</name>
<dbReference type="eggNOG" id="KOG0619">
    <property type="taxonomic scope" value="Eukaryota"/>
</dbReference>
<dbReference type="PANTHER" id="PTHR46652">
    <property type="entry name" value="LEUCINE-RICH REPEAT AND IQ DOMAIN-CONTAINING PROTEIN 1-RELATED"/>
    <property type="match status" value="1"/>
</dbReference>
<dbReference type="Pfam" id="PF13516">
    <property type="entry name" value="LRR_6"/>
    <property type="match status" value="1"/>
</dbReference>
<dbReference type="InterPro" id="IPR001611">
    <property type="entry name" value="Leu-rich_rpt"/>
</dbReference>
<dbReference type="OrthoDB" id="4073735at2759"/>
<dbReference type="InterPro" id="IPR032675">
    <property type="entry name" value="LRR_dom_sf"/>
</dbReference>
<comment type="caution">
    <text evidence="3">The sequence shown here is derived from an EMBL/GenBank/DDBJ whole genome shotgun (WGS) entry which is preliminary data.</text>
</comment>
<dbReference type="STRING" id="1245528.M3ISK0"/>
<dbReference type="PANTHER" id="PTHR46652:SF3">
    <property type="entry name" value="LEUCINE-RICH REPEAT-CONTAINING PROTEIN 9"/>
    <property type="match status" value="1"/>
</dbReference>
<evidence type="ECO:0000313" key="3">
    <source>
        <dbReference type="EMBL" id="EMG49541.1"/>
    </source>
</evidence>
<dbReference type="InterPro" id="IPR050836">
    <property type="entry name" value="SDS22/Internalin_LRR"/>
</dbReference>
<reference evidence="3 4" key="1">
    <citation type="submission" date="2013-02" db="EMBL/GenBank/DDBJ databases">
        <title>Genome sequence of Candida maltosa Xu316, a potential industrial strain for xylitol and ethanol production.</title>
        <authorList>
            <person name="Yu J."/>
            <person name="Wang Q."/>
            <person name="Geng X."/>
            <person name="Bao W."/>
            <person name="He P."/>
            <person name="Cai J."/>
        </authorList>
    </citation>
    <scope>NUCLEOTIDE SEQUENCE [LARGE SCALE GENOMIC DNA]</scope>
    <source>
        <strain evidence="4">Xu316</strain>
    </source>
</reference>
<dbReference type="HOGENOM" id="CLU_029128_0_0_1"/>
<protein>
    <recommendedName>
        <fullName evidence="5">L domain-like protein</fullName>
    </recommendedName>
</protein>
<dbReference type="SMART" id="SM00365">
    <property type="entry name" value="LRR_SD22"/>
    <property type="match status" value="4"/>
</dbReference>
<sequence>MNDDDDFLRSFFPILPDDVILLIVQQLPLDYLIECLIKVPNVQNVILDEYYNRKDIQFEISPTNRPYMNHVPMDRKKLTTFKGYYQINTFIKENLATFIPRTILIVSGGDWQSLEKLIIDYKTWFDKVEFVEIALENYTPTPANFLLFLELKNLSKILFSHVSLQKCRKFLQENELLINHPHLNNIIFLKHDISNWNKIELPRGLKSLDLSWESNVNPSTVSIPGNVEELYLNLDQIEQIDVVDLKKCWDHLTTLMLTYNSLTSFSLKQLPPNLKTLDLSSNAITDITDVDDGWPDLDNLLLGDNKLTDLSLESITQWPPNLKSLRLSSNKIKHINNLKGLPDSTEVLDLSNNLFTSLLINSNQDCFVFPKKLKTLRLFCCDISIPAHMYNYLEFPDDLQELDLTECNLKSLTFIKFPPSLIKLALSGNKITDLSSYNNLDKNWSYLQKLQELDLYSNSIEDLVDWLPPPNVKLLHLGVNPIKELSSNWPLFDANYNDNLKLNTLSFSSCEVKSVSPDLQIPPALKVLTLSNNLIDGKLIVPKSFKLLRKLDLSINQIEDISFVPGGACNLYRINLAGNKIRQTNVNRESIQELYNQLERELGVPIPNKKFKVNTIHTLC</sequence>
<evidence type="ECO:0000313" key="4">
    <source>
        <dbReference type="Proteomes" id="UP000011777"/>
    </source>
</evidence>
<dbReference type="SUPFAM" id="SSF52058">
    <property type="entry name" value="L domain-like"/>
    <property type="match status" value="1"/>
</dbReference>
<dbReference type="OMA" id="TFKGYYQ"/>
<dbReference type="SMART" id="SM00364">
    <property type="entry name" value="LRR_BAC"/>
    <property type="match status" value="5"/>
</dbReference>
<accession>M3ISK0</accession>
<dbReference type="AlphaFoldDB" id="M3ISK0"/>
<evidence type="ECO:0000256" key="1">
    <source>
        <dbReference type="ARBA" id="ARBA00022614"/>
    </source>
</evidence>
<gene>
    <name evidence="3" type="ORF">G210_5665</name>
</gene>
<dbReference type="EMBL" id="AOGT01000614">
    <property type="protein sequence ID" value="EMG49541.1"/>
    <property type="molecule type" value="Genomic_DNA"/>
</dbReference>
<dbReference type="SUPFAM" id="SSF52075">
    <property type="entry name" value="Outer arm dynein light chain 1"/>
    <property type="match status" value="1"/>
</dbReference>
<organism evidence="3 4">
    <name type="scientific">Candida maltosa (strain Xu316)</name>
    <name type="common">Yeast</name>
    <dbReference type="NCBI Taxonomy" id="1245528"/>
    <lineage>
        <taxon>Eukaryota</taxon>
        <taxon>Fungi</taxon>
        <taxon>Dikarya</taxon>
        <taxon>Ascomycota</taxon>
        <taxon>Saccharomycotina</taxon>
        <taxon>Pichiomycetes</taxon>
        <taxon>Debaryomycetaceae</taxon>
        <taxon>Candida/Lodderomyces clade</taxon>
        <taxon>Candida</taxon>
    </lineage>
</organism>
<keyword evidence="1" id="KW-0433">Leucine-rich repeat</keyword>
<proteinExistence type="predicted"/>
<dbReference type="Gene3D" id="3.80.10.10">
    <property type="entry name" value="Ribonuclease Inhibitor"/>
    <property type="match status" value="2"/>
</dbReference>
<keyword evidence="2" id="KW-0677">Repeat</keyword>
<evidence type="ECO:0008006" key="5">
    <source>
        <dbReference type="Google" id="ProtNLM"/>
    </source>
</evidence>
<dbReference type="Proteomes" id="UP000011777">
    <property type="component" value="Unassembled WGS sequence"/>
</dbReference>